<feature type="compositionally biased region" description="Basic and acidic residues" evidence="2">
    <location>
        <begin position="51"/>
        <end position="61"/>
    </location>
</feature>
<feature type="compositionally biased region" description="Low complexity" evidence="2">
    <location>
        <begin position="456"/>
        <end position="470"/>
    </location>
</feature>
<dbReference type="InterPro" id="IPR050302">
    <property type="entry name" value="Rab_GAP_TBC_domain"/>
</dbReference>
<feature type="region of interest" description="Disordered" evidence="2">
    <location>
        <begin position="798"/>
        <end position="851"/>
    </location>
</feature>
<protein>
    <submittedName>
        <fullName evidence="4">TBC-domain-containing protein</fullName>
    </submittedName>
</protein>
<feature type="compositionally biased region" description="Low complexity" evidence="2">
    <location>
        <begin position="109"/>
        <end position="128"/>
    </location>
</feature>
<feature type="compositionally biased region" description="Basic and acidic residues" evidence="2">
    <location>
        <begin position="547"/>
        <end position="571"/>
    </location>
</feature>
<feature type="region of interest" description="Disordered" evidence="2">
    <location>
        <begin position="99"/>
        <end position="128"/>
    </location>
</feature>
<gene>
    <name evidence="4" type="ORF">WOLCODRAFT_132432</name>
</gene>
<feature type="compositionally biased region" description="Polar residues" evidence="2">
    <location>
        <begin position="99"/>
        <end position="108"/>
    </location>
</feature>
<feature type="coiled-coil region" evidence="1">
    <location>
        <begin position="168"/>
        <end position="208"/>
    </location>
</feature>
<dbReference type="AlphaFoldDB" id="A0A2H3JKZ5"/>
<feature type="compositionally biased region" description="Polar residues" evidence="2">
    <location>
        <begin position="572"/>
        <end position="584"/>
    </location>
</feature>
<dbReference type="SMART" id="SM00164">
    <property type="entry name" value="TBC"/>
    <property type="match status" value="1"/>
</dbReference>
<feature type="region of interest" description="Disordered" evidence="2">
    <location>
        <begin position="303"/>
        <end position="338"/>
    </location>
</feature>
<dbReference type="PANTHER" id="PTHR47219">
    <property type="entry name" value="RAB GTPASE-ACTIVATING PROTEIN 1-LIKE"/>
    <property type="match status" value="1"/>
</dbReference>
<feature type="region of interest" description="Disordered" evidence="2">
    <location>
        <begin position="1"/>
        <end position="87"/>
    </location>
</feature>
<feature type="region of interest" description="Disordered" evidence="2">
    <location>
        <begin position="547"/>
        <end position="609"/>
    </location>
</feature>
<evidence type="ECO:0000313" key="4">
    <source>
        <dbReference type="EMBL" id="PCH42541.1"/>
    </source>
</evidence>
<feature type="compositionally biased region" description="Polar residues" evidence="2">
    <location>
        <begin position="675"/>
        <end position="685"/>
    </location>
</feature>
<feature type="domain" description="Rab-GAP TBC" evidence="3">
    <location>
        <begin position="970"/>
        <end position="1158"/>
    </location>
</feature>
<evidence type="ECO:0000256" key="2">
    <source>
        <dbReference type="SAM" id="MobiDB-lite"/>
    </source>
</evidence>
<dbReference type="OrthoDB" id="294251at2759"/>
<evidence type="ECO:0000256" key="1">
    <source>
        <dbReference type="SAM" id="Coils"/>
    </source>
</evidence>
<dbReference type="Proteomes" id="UP000218811">
    <property type="component" value="Unassembled WGS sequence"/>
</dbReference>
<dbReference type="Gene3D" id="1.10.8.270">
    <property type="entry name" value="putative rabgap domain of human tbc1 domain family member 14 like domains"/>
    <property type="match status" value="1"/>
</dbReference>
<dbReference type="STRING" id="742152.A0A2H3JKZ5"/>
<feature type="compositionally biased region" description="Polar residues" evidence="2">
    <location>
        <begin position="322"/>
        <end position="331"/>
    </location>
</feature>
<evidence type="ECO:0000313" key="5">
    <source>
        <dbReference type="Proteomes" id="UP000218811"/>
    </source>
</evidence>
<feature type="region of interest" description="Disordered" evidence="2">
    <location>
        <begin position="353"/>
        <end position="406"/>
    </location>
</feature>
<dbReference type="OMA" id="MREPGVF"/>
<dbReference type="Gene3D" id="1.10.472.80">
    <property type="entry name" value="Ypt/Rab-GAP domain of gyp1p, domain 3"/>
    <property type="match status" value="1"/>
</dbReference>
<keyword evidence="1" id="KW-0175">Coiled coil</keyword>
<dbReference type="FunFam" id="1.10.8.270:FF:000026">
    <property type="entry name" value="TBC (Tre-2/Bub2/Cdc16) domain family"/>
    <property type="match status" value="1"/>
</dbReference>
<reference evidence="4 5" key="1">
    <citation type="journal article" date="2012" name="Science">
        <title>The Paleozoic origin of enzymatic lignin decomposition reconstructed from 31 fungal genomes.</title>
        <authorList>
            <person name="Floudas D."/>
            <person name="Binder M."/>
            <person name="Riley R."/>
            <person name="Barry K."/>
            <person name="Blanchette R.A."/>
            <person name="Henrissat B."/>
            <person name="Martinez A.T."/>
            <person name="Otillar R."/>
            <person name="Spatafora J.W."/>
            <person name="Yadav J.S."/>
            <person name="Aerts A."/>
            <person name="Benoit I."/>
            <person name="Boyd A."/>
            <person name="Carlson A."/>
            <person name="Copeland A."/>
            <person name="Coutinho P.M."/>
            <person name="de Vries R.P."/>
            <person name="Ferreira P."/>
            <person name="Findley K."/>
            <person name="Foster B."/>
            <person name="Gaskell J."/>
            <person name="Glotzer D."/>
            <person name="Gorecki P."/>
            <person name="Heitman J."/>
            <person name="Hesse C."/>
            <person name="Hori C."/>
            <person name="Igarashi K."/>
            <person name="Jurgens J.A."/>
            <person name="Kallen N."/>
            <person name="Kersten P."/>
            <person name="Kohler A."/>
            <person name="Kuees U."/>
            <person name="Kumar T.K.A."/>
            <person name="Kuo A."/>
            <person name="LaButti K."/>
            <person name="Larrondo L.F."/>
            <person name="Lindquist E."/>
            <person name="Ling A."/>
            <person name="Lombard V."/>
            <person name="Lucas S."/>
            <person name="Lundell T."/>
            <person name="Martin R."/>
            <person name="McLaughlin D.J."/>
            <person name="Morgenstern I."/>
            <person name="Morin E."/>
            <person name="Murat C."/>
            <person name="Nagy L.G."/>
            <person name="Nolan M."/>
            <person name="Ohm R.A."/>
            <person name="Patyshakuliyeva A."/>
            <person name="Rokas A."/>
            <person name="Ruiz-Duenas F.J."/>
            <person name="Sabat G."/>
            <person name="Salamov A."/>
            <person name="Samejima M."/>
            <person name="Schmutz J."/>
            <person name="Slot J.C."/>
            <person name="St John F."/>
            <person name="Stenlid J."/>
            <person name="Sun H."/>
            <person name="Sun S."/>
            <person name="Syed K."/>
            <person name="Tsang A."/>
            <person name="Wiebenga A."/>
            <person name="Young D."/>
            <person name="Pisabarro A."/>
            <person name="Eastwood D.C."/>
            <person name="Martin F."/>
            <person name="Cullen D."/>
            <person name="Grigoriev I.V."/>
            <person name="Hibbett D.S."/>
        </authorList>
    </citation>
    <scope>NUCLEOTIDE SEQUENCE [LARGE SCALE GENOMIC DNA]</scope>
    <source>
        <strain evidence="4 5">MD-104</strain>
    </source>
</reference>
<feature type="compositionally biased region" description="Polar residues" evidence="2">
    <location>
        <begin position="802"/>
        <end position="811"/>
    </location>
</feature>
<evidence type="ECO:0000259" key="3">
    <source>
        <dbReference type="PROSITE" id="PS50086"/>
    </source>
</evidence>
<dbReference type="InterPro" id="IPR035969">
    <property type="entry name" value="Rab-GAP_TBC_sf"/>
</dbReference>
<dbReference type="PANTHER" id="PTHR47219:SF20">
    <property type="entry name" value="TBC1 DOMAIN FAMILY MEMBER 2B"/>
    <property type="match status" value="1"/>
</dbReference>
<dbReference type="PROSITE" id="PS50086">
    <property type="entry name" value="TBC_RABGAP"/>
    <property type="match status" value="1"/>
</dbReference>
<dbReference type="InterPro" id="IPR000195">
    <property type="entry name" value="Rab-GAP-TBC_dom"/>
</dbReference>
<organism evidence="4 5">
    <name type="scientific">Wolfiporia cocos (strain MD-104)</name>
    <name type="common">Brown rot fungus</name>
    <dbReference type="NCBI Taxonomy" id="742152"/>
    <lineage>
        <taxon>Eukaryota</taxon>
        <taxon>Fungi</taxon>
        <taxon>Dikarya</taxon>
        <taxon>Basidiomycota</taxon>
        <taxon>Agaricomycotina</taxon>
        <taxon>Agaricomycetes</taxon>
        <taxon>Polyporales</taxon>
        <taxon>Phaeolaceae</taxon>
        <taxon>Wolfiporia</taxon>
    </lineage>
</organism>
<feature type="region of interest" description="Disordered" evidence="2">
    <location>
        <begin position="445"/>
        <end position="502"/>
    </location>
</feature>
<dbReference type="SUPFAM" id="SSF47923">
    <property type="entry name" value="Ypt/Rab-GAP domain of gyp1p"/>
    <property type="match status" value="2"/>
</dbReference>
<feature type="region of interest" description="Disordered" evidence="2">
    <location>
        <begin position="644"/>
        <end position="685"/>
    </location>
</feature>
<feature type="compositionally biased region" description="Low complexity" evidence="2">
    <location>
        <begin position="644"/>
        <end position="658"/>
    </location>
</feature>
<dbReference type="GO" id="GO:0031267">
    <property type="term" value="F:small GTPase binding"/>
    <property type="evidence" value="ECO:0007669"/>
    <property type="project" value="TreeGrafter"/>
</dbReference>
<proteinExistence type="predicted"/>
<feature type="compositionally biased region" description="Polar residues" evidence="2">
    <location>
        <begin position="357"/>
        <end position="398"/>
    </location>
</feature>
<feature type="compositionally biased region" description="Polar residues" evidence="2">
    <location>
        <begin position="820"/>
        <end position="829"/>
    </location>
</feature>
<feature type="compositionally biased region" description="Polar residues" evidence="2">
    <location>
        <begin position="1"/>
        <end position="14"/>
    </location>
</feature>
<name>A0A2H3JKZ5_WOLCO</name>
<dbReference type="GO" id="GO:0005096">
    <property type="term" value="F:GTPase activator activity"/>
    <property type="evidence" value="ECO:0007669"/>
    <property type="project" value="TreeGrafter"/>
</dbReference>
<sequence>MMSNSSAPVSTPTHSHPLLSDEGPSRSRRSRGKHSADDSRPAPDYFSLKAQLEHSAEEHTRHGSHANWDGSVRGYGKGGKRKAAKPAPLIVVESTSGHIATPSTDTYDSLSSLLSGQSEGEGTSTTDSDILLTKWHDMPDDMIDSAVSRYNDAAPQSSIPSYPYHNIIRALSSAVHNLSKMRRELEESRKLLQEKEAARQERTRLLLKELPASEQEVAKRILQSLFPDDDEEEHDVHKQHSLVSLAESLTEALEDRVSFADNNPADVTTPNGRPRVESLAVSVQEIVSHEAIHSDSKVLHATVKSSAGPPSVTDLPALAPNGVNTSETNSNEDSKSDRASFGDWMGNWWLKGKKHGSTSSISRTDDASNSLKDNASVKSQATADDASAPSSVPQTPNKPSRRRGTRSVFGSLGFSILNPTIPASASAKKRRHLSVTDIRNFEAPSADASVSKTARSVTSSPLQSSFPSLSNDDLHSAQEAPSPKPPSIMSTPRSVADEKPPQGASLRAIIQATRVMTSDPSSILDDQGRETSPVIAQMAMELVRNARKEGLNFRERPKERRERKAERKDSQEQQSAMQSMTPLGQPTPIPRRNLSAEDATKPQARRKPSMNLAGFASPLFGSFKTQQERLSSVVGVVQKGYSSTASSTTNAQANVNTSPQGAVRKPGSVPLESIIPTNSKPPTHIMSRTYTPLTSRDFHFSLPLPDVASAISVPYDEHNHEGMTDRYGFIYDVSKYDVLLLMRAKACENTAPACLTGIKIADRQEDNNWPEEEGSADDAIEIVKEACDCEEEAAGDKADSLSIKSTSTRPTMRSVPTGDSAPSSSQASRGASPAPSKGRKRASTTITPPRSNTSILAVDCETPRHVCYNTIRRLIAQLVELHDQRQEARRKEWDSFVKRRSNSSKAVGGAVGSRSTHSGGGGAAALLGLGTDVEDEEELAHSGGLVGFAQLGLPAYRDEKKEFVRLVRNGIPLVYRSKAWLECSGGLEMREPGVFADLIAQSGDETGVLREIEKDVCRTMPLNVFFGRTGAGVDKLRRVLTAYSRRNSVVGYCQGMNLVTSTLLLVHADEEEAFWVLAAMIERILPEDFFSPSLLSSRACPLVLLDYVRELMPKLHAHLSELEVDLAAICFSWFLSLFTDCLPVETLFRVWDIFLIDGLDVLFRIAFSILRMNEQELLQCSSIPAVYVALESLPNRMWETDKLLQHEAELRSTMVHTELVKRREAHIAELRQYMGN</sequence>
<dbReference type="Pfam" id="PF00566">
    <property type="entry name" value="RabGAP-TBC"/>
    <property type="match status" value="1"/>
</dbReference>
<accession>A0A2H3JKZ5</accession>
<keyword evidence="5" id="KW-1185">Reference proteome</keyword>
<dbReference type="EMBL" id="KB468124">
    <property type="protein sequence ID" value="PCH42541.1"/>
    <property type="molecule type" value="Genomic_DNA"/>
</dbReference>